<comment type="caution">
    <text evidence="1">The sequence shown here is derived from an EMBL/GenBank/DDBJ whole genome shotgun (WGS) entry which is preliminary data.</text>
</comment>
<proteinExistence type="predicted"/>
<sequence>MELLADRAAAEDVLLFVNAAIAATGQREFHSDGDAQQWSMEFLHEYMLVNYRDLYAATLTLGVNDRNAAAIILRLLQTGRDASPAQRHVEGRLIAKALTELPTHRVYHLFTALRKARVNNRRTRAIIREWLVARPDPAFEAVKYRSAFLSAVRHAHLKIEDLPGEELDAFLFGWHSAGRFATPLFETWRRAHFDRRAVFELPYTIAEGFAAGHRITRAEFLEKIAPQLTRNERLRLQRSAAWTGALGVVADAVDLSRMPLTRLAAYVLALPVEEREQRRLELTDALRAAALRVAGLRAGTWGRVAAVLDDSYSASGSSEKRRRPLVVALAAHFLLRELASDYRPLWLSGDEDPLMARARGVTALGERLLDGLETRPDLLVVVSDGWDNAPVGMAAAVLRVWGERLDPEGKTAVAHLNPVFDAAGLQVRRLAPTTPTVGIRDAEDLPELVAFARFATGRTGIAELRAHIDSRVEHWLSEETPCTA</sequence>
<dbReference type="EMBL" id="BSDT01000001">
    <property type="protein sequence ID" value="GLI40194.1"/>
    <property type="molecule type" value="Genomic_DNA"/>
</dbReference>
<gene>
    <name evidence="1" type="ORF">GALLR39Z86_00440</name>
</gene>
<protein>
    <recommendedName>
        <fullName evidence="3">TROVE domain-containing protein</fullName>
    </recommendedName>
</protein>
<dbReference type="AlphaFoldDB" id="A0A9W6G4H7"/>
<reference evidence="1" key="1">
    <citation type="submission" date="2022-12" db="EMBL/GenBank/DDBJ databases">
        <title>Reference genome sequencing for broad-spectrum identification of bacterial and archaeal isolates by mass spectrometry.</title>
        <authorList>
            <person name="Sekiguchi Y."/>
            <person name="Tourlousse D.M."/>
        </authorList>
    </citation>
    <scope>NUCLEOTIDE SEQUENCE</scope>
    <source>
        <strain evidence="1">LLR39Z86</strain>
    </source>
</reference>
<keyword evidence="2" id="KW-1185">Reference proteome</keyword>
<dbReference type="Proteomes" id="UP001144313">
    <property type="component" value="Unassembled WGS sequence"/>
</dbReference>
<organism evidence="1 2">
    <name type="scientific">Glycomyces algeriensis</name>
    <dbReference type="NCBI Taxonomy" id="256037"/>
    <lineage>
        <taxon>Bacteria</taxon>
        <taxon>Bacillati</taxon>
        <taxon>Actinomycetota</taxon>
        <taxon>Actinomycetes</taxon>
        <taxon>Glycomycetales</taxon>
        <taxon>Glycomycetaceae</taxon>
        <taxon>Glycomyces</taxon>
    </lineage>
</organism>
<dbReference type="RefSeq" id="WP_270118490.1">
    <property type="nucleotide sequence ID" value="NZ_BAAAOL010000012.1"/>
</dbReference>
<name>A0A9W6G4H7_9ACTN</name>
<accession>A0A9W6G4H7</accession>
<evidence type="ECO:0000313" key="1">
    <source>
        <dbReference type="EMBL" id="GLI40194.1"/>
    </source>
</evidence>
<evidence type="ECO:0008006" key="3">
    <source>
        <dbReference type="Google" id="ProtNLM"/>
    </source>
</evidence>
<evidence type="ECO:0000313" key="2">
    <source>
        <dbReference type="Proteomes" id="UP001144313"/>
    </source>
</evidence>